<protein>
    <submittedName>
        <fullName evidence="2">Uncharacterized protein</fullName>
    </submittedName>
</protein>
<reference evidence="2" key="1">
    <citation type="submission" date="2021-02" db="EMBL/GenBank/DDBJ databases">
        <authorList>
            <person name="Nowell W R."/>
        </authorList>
    </citation>
    <scope>NUCLEOTIDE SEQUENCE</scope>
</reference>
<comment type="caution">
    <text evidence="2">The sequence shown here is derived from an EMBL/GenBank/DDBJ whole genome shotgun (WGS) entry which is preliminary data.</text>
</comment>
<gene>
    <name evidence="4" type="ORF">BYL167_LOCUS48487</name>
    <name evidence="2" type="ORF">CJN711_LOCUS12694</name>
    <name evidence="5" type="ORF">GIL414_LOCUS47998</name>
    <name evidence="3" type="ORF">SMN809_LOCUS39675</name>
</gene>
<feature type="non-terminal residue" evidence="2">
    <location>
        <position position="80"/>
    </location>
</feature>
<evidence type="ECO:0000313" key="6">
    <source>
        <dbReference type="Proteomes" id="UP000663855"/>
    </source>
</evidence>
<dbReference type="Proteomes" id="UP000663855">
    <property type="component" value="Unassembled WGS sequence"/>
</dbReference>
<dbReference type="EMBL" id="CAJOBJ010154636">
    <property type="protein sequence ID" value="CAF4820677.1"/>
    <property type="molecule type" value="Genomic_DNA"/>
</dbReference>
<dbReference type="Proteomes" id="UP000681967">
    <property type="component" value="Unassembled WGS sequence"/>
</dbReference>
<dbReference type="EMBL" id="CAJNOV010005566">
    <property type="protein sequence ID" value="CAF1214821.1"/>
    <property type="molecule type" value="Genomic_DNA"/>
</dbReference>
<dbReference type="Proteomes" id="UP000681720">
    <property type="component" value="Unassembled WGS sequence"/>
</dbReference>
<feature type="non-terminal residue" evidence="2">
    <location>
        <position position="1"/>
    </location>
</feature>
<evidence type="ECO:0000313" key="4">
    <source>
        <dbReference type="EMBL" id="CAF4809050.1"/>
    </source>
</evidence>
<evidence type="ECO:0000313" key="2">
    <source>
        <dbReference type="EMBL" id="CAF1214821.1"/>
    </source>
</evidence>
<dbReference type="Proteomes" id="UP000676336">
    <property type="component" value="Unassembled WGS sequence"/>
</dbReference>
<feature type="compositionally biased region" description="Low complexity" evidence="1">
    <location>
        <begin position="33"/>
        <end position="61"/>
    </location>
</feature>
<evidence type="ECO:0000313" key="5">
    <source>
        <dbReference type="EMBL" id="CAF4820677.1"/>
    </source>
</evidence>
<sequence>ADKFEEQDQANVIILSPDLPTSTISFAISPSLSTLSTPPVSSTPLNISTSSSSNPSTTSSSVKDFKAPNSIQEQLIFMAK</sequence>
<dbReference type="EMBL" id="CAJOBH010141796">
    <property type="protein sequence ID" value="CAF4809050.1"/>
    <property type="molecule type" value="Genomic_DNA"/>
</dbReference>
<organism evidence="2 6">
    <name type="scientific">Rotaria magnacalcarata</name>
    <dbReference type="NCBI Taxonomy" id="392030"/>
    <lineage>
        <taxon>Eukaryota</taxon>
        <taxon>Metazoa</taxon>
        <taxon>Spiralia</taxon>
        <taxon>Gnathifera</taxon>
        <taxon>Rotifera</taxon>
        <taxon>Eurotatoria</taxon>
        <taxon>Bdelloidea</taxon>
        <taxon>Philodinida</taxon>
        <taxon>Philodinidae</taxon>
        <taxon>Rotaria</taxon>
    </lineage>
</organism>
<feature type="region of interest" description="Disordered" evidence="1">
    <location>
        <begin position="33"/>
        <end position="65"/>
    </location>
</feature>
<evidence type="ECO:0000256" key="1">
    <source>
        <dbReference type="SAM" id="MobiDB-lite"/>
    </source>
</evidence>
<name>A0A814XEX7_9BILA</name>
<evidence type="ECO:0000313" key="3">
    <source>
        <dbReference type="EMBL" id="CAF4616052.1"/>
    </source>
</evidence>
<dbReference type="AlphaFoldDB" id="A0A814XEX7"/>
<proteinExistence type="predicted"/>
<accession>A0A814XEX7</accession>
<dbReference type="EMBL" id="CAJOBI010107148">
    <property type="protein sequence ID" value="CAF4616052.1"/>
    <property type="molecule type" value="Genomic_DNA"/>
</dbReference>